<dbReference type="Pfam" id="PF11145">
    <property type="entry name" value="DUF2921"/>
    <property type="match status" value="1"/>
</dbReference>
<sequence>METNSPSSSSAPLHKSRVRVLTISPTSPSETHKSLFSPLFFLFVCISFTTTASTYTTRGADFEPLYAKHCNDVVPKSDTHPSKWFLTSLSIQDIGFHSSYFTGGDRLFNQTRKSLDYHKALIFRPNHVARTVTDDIFSVKGTMHLQSAESLLGNSTRRSLRLGNFRGPRVPMRRGVVNFRLEGYYSESSKKLCMIGKSWSMYYAGNFEPSVVLKLNYPKWSSIYDSLITGTLESVVAKDDSNYFDPILMLAFSVKSSYEYTFVGKDRLTSFPTSVDRGESIALKNLNDSTRGLCRLLGNRLERYELVYGSDCEGVNCNPLGGNVGYLPNSLVFYGTRCTEGRKMQMLLGFSNSTADEYLRFPFVPSTTFIAEGEWDEKGNRLCSVACRILNFTESLTSALVGDCSTKLSLRFPVRLSLQNRSAVVGQIWSDKKVSDSGYFGKIGFQGLSGWVVKLLEYKYEYSVNDTLKKSCVEKRAGRGKGKKYPEEYSSDMKFDMRVSNNKGQVAWGFSSPLFVDDDGIYGRRFWDKLQQTEVPSRRKKSHSSPMNISYKLSFTRGAHFFHDIFPSKAELATEGIYDRDYGNLCMIGCRHVPSKEQKLIKKDMLDCAIKIDVHFPPLDAKNGQNVKGTIESTRNKSDPLYFDVIEFSSTSIYHNQAAASITRIDFEIVMILISNTVACAFVGWQLYFVKKHPDVLPFISIVMLIVLTLGYMIPLLFNFEAMLAPKHSQQNTFLGIGGWLEVNEVIVRVIMLVTFILQLRLLQLTWSSRQGDGSQKSLMVSERKVLCVTFPLYIAGALITCFVHLWVHTHQNSYRPFHRNLRRVANLWHLVHPQHSLWGDLKSYAGFILDSFLLPQILFNLFINSGEKALSCAFYFGTTMIRLLPHAYDLYRAHAYTWLLAFSYIYANPKTDFYSTTWNIIIPCGCLLFAATIFFQQRFGGRCILPEIFRHSTVYEQVPVISNEEL</sequence>
<feature type="transmembrane region" description="Helical" evidence="10">
    <location>
        <begin position="696"/>
        <end position="718"/>
    </location>
</feature>
<evidence type="ECO:0000259" key="11">
    <source>
        <dbReference type="Pfam" id="PF11145"/>
    </source>
</evidence>
<dbReference type="GO" id="GO:0012505">
    <property type="term" value="C:endomembrane system"/>
    <property type="evidence" value="ECO:0007669"/>
    <property type="project" value="UniProtKB-SubCell"/>
</dbReference>
<feature type="domain" description="DUF2921" evidence="12">
    <location>
        <begin position="66"/>
        <end position="247"/>
    </location>
</feature>
<evidence type="ECO:0000256" key="9">
    <source>
        <dbReference type="ARBA" id="ARBA00023136"/>
    </source>
</evidence>
<dbReference type="GO" id="GO:0061630">
    <property type="term" value="F:ubiquitin protein ligase activity"/>
    <property type="evidence" value="ECO:0007669"/>
    <property type="project" value="UniProtKB-EC"/>
</dbReference>
<comment type="pathway">
    <text evidence="3">Protein modification; protein ubiquitination.</text>
</comment>
<dbReference type="PANTHER" id="PTHR33389">
    <property type="entry name" value="FAMILY PROTEIN, PUTATIVE (DUF2921)-RELATED"/>
    <property type="match status" value="1"/>
</dbReference>
<dbReference type="InterPro" id="IPR057425">
    <property type="entry name" value="DUF2921_N"/>
</dbReference>
<dbReference type="Pfam" id="PF25333">
    <property type="entry name" value="DUF2921_N"/>
    <property type="match status" value="3"/>
</dbReference>
<comment type="subcellular location">
    <subcellularLocation>
        <location evidence="2">Endomembrane system</location>
        <topology evidence="2">Multi-pass membrane protein</topology>
    </subcellularLocation>
</comment>
<dbReference type="PANTHER" id="PTHR33389:SF22">
    <property type="entry name" value="FAMILY PROTEIN, PUTATIVE (DUF2921)-RELATED"/>
    <property type="match status" value="1"/>
</dbReference>
<evidence type="ECO:0000256" key="5">
    <source>
        <dbReference type="ARBA" id="ARBA00022679"/>
    </source>
</evidence>
<feature type="domain" description="SWEET-like" evidence="11">
    <location>
        <begin position="658"/>
        <end position="950"/>
    </location>
</feature>
<evidence type="ECO:0000256" key="1">
    <source>
        <dbReference type="ARBA" id="ARBA00000900"/>
    </source>
</evidence>
<gene>
    <name evidence="13" type="ORF">M0R45_013215</name>
</gene>
<keyword evidence="14" id="KW-1185">Reference proteome</keyword>
<evidence type="ECO:0000256" key="2">
    <source>
        <dbReference type="ARBA" id="ARBA00004127"/>
    </source>
</evidence>
<feature type="transmembrane region" description="Helical" evidence="10">
    <location>
        <begin position="786"/>
        <end position="808"/>
    </location>
</feature>
<dbReference type="AlphaFoldDB" id="A0AAW1XIU3"/>
<evidence type="ECO:0000256" key="3">
    <source>
        <dbReference type="ARBA" id="ARBA00004906"/>
    </source>
</evidence>
<evidence type="ECO:0000256" key="7">
    <source>
        <dbReference type="ARBA" id="ARBA00022786"/>
    </source>
</evidence>
<dbReference type="EMBL" id="JBEDUW010000003">
    <property type="protein sequence ID" value="KAK9936369.1"/>
    <property type="molecule type" value="Genomic_DNA"/>
</dbReference>
<dbReference type="Proteomes" id="UP001457282">
    <property type="component" value="Unassembled WGS sequence"/>
</dbReference>
<evidence type="ECO:0000259" key="12">
    <source>
        <dbReference type="Pfam" id="PF25333"/>
    </source>
</evidence>
<organism evidence="13 14">
    <name type="scientific">Rubus argutus</name>
    <name type="common">Southern blackberry</name>
    <dbReference type="NCBI Taxonomy" id="59490"/>
    <lineage>
        <taxon>Eukaryota</taxon>
        <taxon>Viridiplantae</taxon>
        <taxon>Streptophyta</taxon>
        <taxon>Embryophyta</taxon>
        <taxon>Tracheophyta</taxon>
        <taxon>Spermatophyta</taxon>
        <taxon>Magnoliopsida</taxon>
        <taxon>eudicotyledons</taxon>
        <taxon>Gunneridae</taxon>
        <taxon>Pentapetalae</taxon>
        <taxon>rosids</taxon>
        <taxon>fabids</taxon>
        <taxon>Rosales</taxon>
        <taxon>Rosaceae</taxon>
        <taxon>Rosoideae</taxon>
        <taxon>Rosoideae incertae sedis</taxon>
        <taxon>Rubus</taxon>
    </lineage>
</organism>
<keyword evidence="9 10" id="KW-0472">Membrane</keyword>
<dbReference type="EC" id="2.3.2.27" evidence="4"/>
<evidence type="ECO:0000256" key="8">
    <source>
        <dbReference type="ARBA" id="ARBA00022989"/>
    </source>
</evidence>
<feature type="domain" description="DUF2921" evidence="12">
    <location>
        <begin position="307"/>
        <end position="443"/>
    </location>
</feature>
<dbReference type="InterPro" id="IPR021319">
    <property type="entry name" value="DUF2921"/>
</dbReference>
<evidence type="ECO:0000256" key="4">
    <source>
        <dbReference type="ARBA" id="ARBA00012483"/>
    </source>
</evidence>
<keyword evidence="5" id="KW-0808">Transferase</keyword>
<protein>
    <recommendedName>
        <fullName evidence="4">RING-type E3 ubiquitin transferase</fullName>
        <ecNumber evidence="4">2.3.2.27</ecNumber>
    </recommendedName>
</protein>
<comment type="catalytic activity">
    <reaction evidence="1">
        <text>S-ubiquitinyl-[E2 ubiquitin-conjugating enzyme]-L-cysteine + [acceptor protein]-L-lysine = [E2 ubiquitin-conjugating enzyme]-L-cysteine + N(6)-ubiquitinyl-[acceptor protein]-L-lysine.</text>
        <dbReference type="EC" id="2.3.2.27"/>
    </reaction>
</comment>
<reference evidence="13 14" key="1">
    <citation type="journal article" date="2023" name="G3 (Bethesda)">
        <title>A chromosome-length genome assembly and annotation of blackberry (Rubus argutus, cv. 'Hillquist').</title>
        <authorList>
            <person name="Bruna T."/>
            <person name="Aryal R."/>
            <person name="Dudchenko O."/>
            <person name="Sargent D.J."/>
            <person name="Mead D."/>
            <person name="Buti M."/>
            <person name="Cavallini A."/>
            <person name="Hytonen T."/>
            <person name="Andres J."/>
            <person name="Pham M."/>
            <person name="Weisz D."/>
            <person name="Mascagni F."/>
            <person name="Usai G."/>
            <person name="Natali L."/>
            <person name="Bassil N."/>
            <person name="Fernandez G.E."/>
            <person name="Lomsadze A."/>
            <person name="Armour M."/>
            <person name="Olukolu B."/>
            <person name="Poorten T."/>
            <person name="Britton C."/>
            <person name="Davik J."/>
            <person name="Ashrafi H."/>
            <person name="Aiden E.L."/>
            <person name="Borodovsky M."/>
            <person name="Worthington M."/>
        </authorList>
    </citation>
    <scope>NUCLEOTIDE SEQUENCE [LARGE SCALE GENOMIC DNA]</scope>
    <source>
        <strain evidence="13">PI 553951</strain>
    </source>
</reference>
<accession>A0AAW1XIU3</accession>
<keyword evidence="8 10" id="KW-1133">Transmembrane helix</keyword>
<keyword evidence="7" id="KW-0833">Ubl conjugation pathway</keyword>
<proteinExistence type="predicted"/>
<evidence type="ECO:0000313" key="13">
    <source>
        <dbReference type="EMBL" id="KAK9936369.1"/>
    </source>
</evidence>
<keyword evidence="6 10" id="KW-0812">Transmembrane</keyword>
<feature type="transmembrane region" description="Helical" evidence="10">
    <location>
        <begin position="746"/>
        <end position="765"/>
    </location>
</feature>
<name>A0AAW1XIU3_RUBAR</name>
<evidence type="ECO:0000256" key="10">
    <source>
        <dbReference type="SAM" id="Phobius"/>
    </source>
</evidence>
<feature type="transmembrane region" description="Helical" evidence="10">
    <location>
        <begin position="669"/>
        <end position="689"/>
    </location>
</feature>
<evidence type="ECO:0000256" key="6">
    <source>
        <dbReference type="ARBA" id="ARBA00022692"/>
    </source>
</evidence>
<feature type="domain" description="DUF2921" evidence="12">
    <location>
        <begin position="475"/>
        <end position="646"/>
    </location>
</feature>
<evidence type="ECO:0000313" key="14">
    <source>
        <dbReference type="Proteomes" id="UP001457282"/>
    </source>
</evidence>
<comment type="caution">
    <text evidence="13">The sequence shown here is derived from an EMBL/GenBank/DDBJ whole genome shotgun (WGS) entry which is preliminary data.</text>
</comment>
<feature type="transmembrane region" description="Helical" evidence="10">
    <location>
        <begin position="914"/>
        <end position="936"/>
    </location>
</feature>